<dbReference type="GeneTree" id="ENSGT01120000277478"/>
<feature type="compositionally biased region" description="Basic and acidic residues" evidence="10">
    <location>
        <begin position="376"/>
        <end position="386"/>
    </location>
</feature>
<sequence length="493" mass="55639">MFARYFDHDESEEDEESDDVESELYSQLHYCTSGSARSETGEEEDNHASHPADAARDTAISRDLCIVPTSLDRPPCLFRNRSTSCGLQTETYLSLEVHSDLEDNEVDLEDWMLLGGKEMEGDRNIHLNLEFGRIDTGSTKERQKKKADDDLWAISDRDRKAMTTSFNYLAPGIFLPNFLSRTRTVCANCRKTGHPARSCPAAKRRDCCILCGQQGHRQPLCPCRHCPVCGLPADMHLAGSQRSASTHANMTHKANRSLPPCALLSRCSQHCPRCGLIGHLEEVCPDIWRQYHLTTQPGVPRRPGRDVRRRRPAACYNCGRRGHYGHECFQKRMPDAPVSCLPHVCRYDTDEEALTRQTATLSPIRGLLQMKAQKRTWPEKRRERRETKRLKRERAKEYTSGRRGGAKEYTSGRRGGAKGRFCVSPHRSSKGAGLPPPHSPGVPPPRSAAEKRGGPRWMGRLSDRRRKAGGSCGRNLYPPDSSLSRGKAKRRRR</sequence>
<feature type="domain" description="CCHC-type" evidence="11">
    <location>
        <begin position="186"/>
        <end position="200"/>
    </location>
</feature>
<evidence type="ECO:0000313" key="12">
    <source>
        <dbReference type="Proteomes" id="UP000515152"/>
    </source>
</evidence>
<dbReference type="RefSeq" id="XP_012696805.2">
    <property type="nucleotide sequence ID" value="XM_012841351.3"/>
</dbReference>
<protein>
    <recommendedName>
        <fullName evidence="7">Zinc finger CCHC domain-containing protein 7</fullName>
    </recommendedName>
    <alternativeName>
        <fullName evidence="8">TRAMP-like complex RNA-binding factor ZCCHC7</fullName>
    </alternativeName>
</protein>
<name>A0A6P3WEZ3_CLUHA</name>
<dbReference type="InterPro" id="IPR036875">
    <property type="entry name" value="Znf_CCHC_sf"/>
</dbReference>
<keyword evidence="5" id="KW-0862">Zinc</keyword>
<feature type="domain" description="CCHC-type" evidence="11">
    <location>
        <begin position="315"/>
        <end position="328"/>
    </location>
</feature>
<dbReference type="RefSeq" id="XP_031413809.1">
    <property type="nucleotide sequence ID" value="XM_031557949.2"/>
</dbReference>
<feature type="compositionally biased region" description="Acidic residues" evidence="10">
    <location>
        <begin position="9"/>
        <end position="22"/>
    </location>
</feature>
<keyword evidence="6" id="KW-0539">Nucleus</keyword>
<dbReference type="Proteomes" id="UP000515152">
    <property type="component" value="Chromosome 20"/>
</dbReference>
<evidence type="ECO:0000256" key="8">
    <source>
        <dbReference type="ARBA" id="ARBA00043023"/>
    </source>
</evidence>
<dbReference type="GO" id="GO:0071039">
    <property type="term" value="P:nuclear polyadenylation-dependent CUT catabolic process"/>
    <property type="evidence" value="ECO:0007669"/>
    <property type="project" value="TreeGrafter"/>
</dbReference>
<dbReference type="GO" id="GO:0071037">
    <property type="term" value="P:nuclear polyadenylation-dependent snRNA catabolic process"/>
    <property type="evidence" value="ECO:0007669"/>
    <property type="project" value="TreeGrafter"/>
</dbReference>
<dbReference type="GO" id="GO:0031499">
    <property type="term" value="C:TRAMP complex"/>
    <property type="evidence" value="ECO:0007669"/>
    <property type="project" value="TreeGrafter"/>
</dbReference>
<dbReference type="InterPro" id="IPR051644">
    <property type="entry name" value="TRAMP_AT-DNA-binding"/>
</dbReference>
<evidence type="ECO:0000313" key="14">
    <source>
        <dbReference type="RefSeq" id="XP_031413808.1"/>
    </source>
</evidence>
<accession>A0A6P3WEZ3</accession>
<organism evidence="12 13">
    <name type="scientific">Clupea harengus</name>
    <name type="common">Atlantic herring</name>
    <dbReference type="NCBI Taxonomy" id="7950"/>
    <lineage>
        <taxon>Eukaryota</taxon>
        <taxon>Metazoa</taxon>
        <taxon>Chordata</taxon>
        <taxon>Craniata</taxon>
        <taxon>Vertebrata</taxon>
        <taxon>Euteleostomi</taxon>
        <taxon>Actinopterygii</taxon>
        <taxon>Neopterygii</taxon>
        <taxon>Teleostei</taxon>
        <taxon>Clupei</taxon>
        <taxon>Clupeiformes</taxon>
        <taxon>Clupeoidei</taxon>
        <taxon>Clupeidae</taxon>
        <taxon>Clupea</taxon>
    </lineage>
</organism>
<dbReference type="InterPro" id="IPR001878">
    <property type="entry name" value="Znf_CCHC"/>
</dbReference>
<dbReference type="Gene3D" id="4.10.60.10">
    <property type="entry name" value="Zinc finger, CCHC-type"/>
    <property type="match status" value="2"/>
</dbReference>
<feature type="compositionally biased region" description="Pro residues" evidence="10">
    <location>
        <begin position="434"/>
        <end position="446"/>
    </location>
</feature>
<feature type="compositionally biased region" description="Basic and acidic residues" evidence="10">
    <location>
        <begin position="46"/>
        <end position="55"/>
    </location>
</feature>
<dbReference type="SMART" id="SM00343">
    <property type="entry name" value="ZnF_C2HC"/>
    <property type="match status" value="4"/>
</dbReference>
<feature type="region of interest" description="Disordered" evidence="10">
    <location>
        <begin position="1"/>
        <end position="55"/>
    </location>
</feature>
<feature type="compositionally biased region" description="Polar residues" evidence="10">
    <location>
        <begin position="29"/>
        <end position="38"/>
    </location>
</feature>
<dbReference type="GO" id="GO:0071031">
    <property type="term" value="P:nuclear mRNA surveillance of mRNA 3'-end processing"/>
    <property type="evidence" value="ECO:0007669"/>
    <property type="project" value="TreeGrafter"/>
</dbReference>
<reference evidence="13 14" key="1">
    <citation type="submission" date="2025-04" db="UniProtKB">
        <authorList>
            <consortium name="RefSeq"/>
        </authorList>
    </citation>
    <scope>IDENTIFICATION</scope>
</reference>
<evidence type="ECO:0000313" key="13">
    <source>
        <dbReference type="RefSeq" id="XP_012696805.2"/>
    </source>
</evidence>
<keyword evidence="2" id="KW-0479">Metal-binding</keyword>
<dbReference type="AlphaFoldDB" id="A0A6P3WEZ3"/>
<dbReference type="GeneID" id="105912391"/>
<keyword evidence="4 9" id="KW-0863">Zinc-finger</keyword>
<keyword evidence="3" id="KW-0677">Repeat</keyword>
<evidence type="ECO:0000256" key="7">
    <source>
        <dbReference type="ARBA" id="ARBA00041190"/>
    </source>
</evidence>
<evidence type="ECO:0000256" key="3">
    <source>
        <dbReference type="ARBA" id="ARBA00022737"/>
    </source>
</evidence>
<evidence type="ECO:0000313" key="15">
    <source>
        <dbReference type="RefSeq" id="XP_031413809.1"/>
    </source>
</evidence>
<evidence type="ECO:0000256" key="4">
    <source>
        <dbReference type="ARBA" id="ARBA00022771"/>
    </source>
</evidence>
<dbReference type="PANTHER" id="PTHR46543">
    <property type="entry name" value="ZINC FINGER CCHC DOMAIN-CONTAINING PROTEIN 7"/>
    <property type="match status" value="1"/>
</dbReference>
<dbReference type="GO" id="GO:0008270">
    <property type="term" value="F:zinc ion binding"/>
    <property type="evidence" value="ECO:0007669"/>
    <property type="project" value="UniProtKB-KW"/>
</dbReference>
<dbReference type="RefSeq" id="XP_031413808.1">
    <property type="nucleotide sequence ID" value="XM_031557948.2"/>
</dbReference>
<evidence type="ECO:0000256" key="6">
    <source>
        <dbReference type="ARBA" id="ARBA00023242"/>
    </source>
</evidence>
<dbReference type="OrthoDB" id="7608935at2759"/>
<evidence type="ECO:0000256" key="2">
    <source>
        <dbReference type="ARBA" id="ARBA00022723"/>
    </source>
</evidence>
<comment type="subcellular location">
    <subcellularLocation>
        <location evidence="1">Nucleus</location>
    </subcellularLocation>
</comment>
<dbReference type="SUPFAM" id="SSF57756">
    <property type="entry name" value="Retrovirus zinc finger-like domains"/>
    <property type="match status" value="1"/>
</dbReference>
<evidence type="ECO:0000256" key="1">
    <source>
        <dbReference type="ARBA" id="ARBA00004123"/>
    </source>
</evidence>
<dbReference type="PROSITE" id="PS50158">
    <property type="entry name" value="ZF_CCHC"/>
    <property type="match status" value="2"/>
</dbReference>
<evidence type="ECO:0000256" key="10">
    <source>
        <dbReference type="SAM" id="MobiDB-lite"/>
    </source>
</evidence>
<evidence type="ECO:0000256" key="9">
    <source>
        <dbReference type="PROSITE-ProRule" id="PRU00047"/>
    </source>
</evidence>
<dbReference type="GO" id="GO:0003723">
    <property type="term" value="F:RNA binding"/>
    <property type="evidence" value="ECO:0007669"/>
    <property type="project" value="TreeGrafter"/>
</dbReference>
<dbReference type="PANTHER" id="PTHR46543:SF1">
    <property type="entry name" value="ZINC FINGER CCHC DOMAIN-CONTAINING PROTEIN 7"/>
    <property type="match status" value="1"/>
</dbReference>
<dbReference type="KEGG" id="char:105912391"/>
<evidence type="ECO:0000256" key="5">
    <source>
        <dbReference type="ARBA" id="ARBA00022833"/>
    </source>
</evidence>
<dbReference type="GO" id="GO:0071038">
    <property type="term" value="P:TRAMP-dependent tRNA surveillance pathway"/>
    <property type="evidence" value="ECO:0007669"/>
    <property type="project" value="TreeGrafter"/>
</dbReference>
<dbReference type="GO" id="GO:0071035">
    <property type="term" value="P:nuclear polyadenylation-dependent rRNA catabolic process"/>
    <property type="evidence" value="ECO:0007669"/>
    <property type="project" value="TreeGrafter"/>
</dbReference>
<feature type="region of interest" description="Disordered" evidence="10">
    <location>
        <begin position="372"/>
        <end position="493"/>
    </location>
</feature>
<evidence type="ECO:0000259" key="11">
    <source>
        <dbReference type="PROSITE" id="PS50158"/>
    </source>
</evidence>
<keyword evidence="12" id="KW-1185">Reference proteome</keyword>
<dbReference type="GO" id="GO:0071036">
    <property type="term" value="P:nuclear polyadenylation-dependent snoRNA catabolic process"/>
    <property type="evidence" value="ECO:0007669"/>
    <property type="project" value="TreeGrafter"/>
</dbReference>
<proteinExistence type="predicted"/>
<gene>
    <name evidence="13 14 15" type="primary">LOC105912391</name>
</gene>